<dbReference type="OrthoDB" id="9807064at2"/>
<dbReference type="PANTHER" id="PTHR12835">
    <property type="entry name" value="BIOTIN PROTEIN LIGASE"/>
    <property type="match status" value="1"/>
</dbReference>
<dbReference type="Pfam" id="PF03099">
    <property type="entry name" value="BPL_LplA_LipB"/>
    <property type="match status" value="1"/>
</dbReference>
<evidence type="ECO:0000313" key="7">
    <source>
        <dbReference type="Proteomes" id="UP000434582"/>
    </source>
</evidence>
<dbReference type="CDD" id="cd16442">
    <property type="entry name" value="BPL"/>
    <property type="match status" value="1"/>
</dbReference>
<accession>A0A7X1ZB00</accession>
<evidence type="ECO:0000256" key="2">
    <source>
        <dbReference type="ARBA" id="ARBA00023267"/>
    </source>
</evidence>
<dbReference type="Pfam" id="PF02237">
    <property type="entry name" value="BPL_C"/>
    <property type="match status" value="1"/>
</dbReference>
<dbReference type="InterPro" id="IPR004408">
    <property type="entry name" value="Biotin_CoA_COase_ligase"/>
</dbReference>
<dbReference type="SUPFAM" id="SSF55681">
    <property type="entry name" value="Class II aaRS and biotin synthetases"/>
    <property type="match status" value="1"/>
</dbReference>
<proteinExistence type="predicted"/>
<name>A0A7X1ZB00_9PROT</name>
<organism evidence="6 7">
    <name type="scientific">Roseospira navarrensis</name>
    <dbReference type="NCBI Taxonomy" id="140058"/>
    <lineage>
        <taxon>Bacteria</taxon>
        <taxon>Pseudomonadati</taxon>
        <taxon>Pseudomonadota</taxon>
        <taxon>Alphaproteobacteria</taxon>
        <taxon>Rhodospirillales</taxon>
        <taxon>Rhodospirillaceae</taxon>
        <taxon>Roseospira</taxon>
    </lineage>
</organism>
<dbReference type="InterPro" id="IPR003142">
    <property type="entry name" value="BPL_C"/>
</dbReference>
<dbReference type="GO" id="GO:0005737">
    <property type="term" value="C:cytoplasm"/>
    <property type="evidence" value="ECO:0007669"/>
    <property type="project" value="TreeGrafter"/>
</dbReference>
<dbReference type="InterPro" id="IPR004143">
    <property type="entry name" value="BPL_LPL_catalytic"/>
</dbReference>
<keyword evidence="7" id="KW-1185">Reference proteome</keyword>
<dbReference type="GO" id="GO:0004077">
    <property type="term" value="F:biotin--[biotin carboxyl-carrier protein] ligase activity"/>
    <property type="evidence" value="ECO:0007669"/>
    <property type="project" value="UniProtKB-EC"/>
</dbReference>
<evidence type="ECO:0000259" key="5">
    <source>
        <dbReference type="PROSITE" id="PS51733"/>
    </source>
</evidence>
<dbReference type="InterPro" id="IPR045864">
    <property type="entry name" value="aa-tRNA-synth_II/BPL/LPL"/>
</dbReference>
<evidence type="ECO:0000256" key="3">
    <source>
        <dbReference type="ARBA" id="ARBA00024227"/>
    </source>
</evidence>
<dbReference type="EC" id="6.3.4.15" evidence="3"/>
<dbReference type="EMBL" id="WIVE01000001">
    <property type="protein sequence ID" value="MQX35088.1"/>
    <property type="molecule type" value="Genomic_DNA"/>
</dbReference>
<evidence type="ECO:0000256" key="1">
    <source>
        <dbReference type="ARBA" id="ARBA00022598"/>
    </source>
</evidence>
<feature type="domain" description="BPL/LPL catalytic" evidence="5">
    <location>
        <begin position="6"/>
        <end position="204"/>
    </location>
</feature>
<dbReference type="RefSeq" id="WP_153340172.1">
    <property type="nucleotide sequence ID" value="NZ_WIVE01000001.1"/>
</dbReference>
<comment type="caution">
    <text evidence="6">The sequence shown here is derived from an EMBL/GenBank/DDBJ whole genome shotgun (WGS) entry which is preliminary data.</text>
</comment>
<evidence type="ECO:0000256" key="4">
    <source>
        <dbReference type="ARBA" id="ARBA00047846"/>
    </source>
</evidence>
<evidence type="ECO:0000313" key="6">
    <source>
        <dbReference type="EMBL" id="MQX35088.1"/>
    </source>
</evidence>
<protein>
    <recommendedName>
        <fullName evidence="3">biotin--[biotin carboxyl-carrier protein] ligase</fullName>
        <ecNumber evidence="3">6.3.4.15</ecNumber>
    </recommendedName>
</protein>
<dbReference type="Proteomes" id="UP000434582">
    <property type="component" value="Unassembled WGS sequence"/>
</dbReference>
<dbReference type="NCBIfam" id="TIGR00121">
    <property type="entry name" value="birA_ligase"/>
    <property type="match status" value="1"/>
</dbReference>
<comment type="catalytic activity">
    <reaction evidence="4">
        <text>biotin + L-lysyl-[protein] + ATP = N(6)-biotinyl-L-lysyl-[protein] + AMP + diphosphate + H(+)</text>
        <dbReference type="Rhea" id="RHEA:11756"/>
        <dbReference type="Rhea" id="RHEA-COMP:9752"/>
        <dbReference type="Rhea" id="RHEA-COMP:10505"/>
        <dbReference type="ChEBI" id="CHEBI:15378"/>
        <dbReference type="ChEBI" id="CHEBI:29969"/>
        <dbReference type="ChEBI" id="CHEBI:30616"/>
        <dbReference type="ChEBI" id="CHEBI:33019"/>
        <dbReference type="ChEBI" id="CHEBI:57586"/>
        <dbReference type="ChEBI" id="CHEBI:83144"/>
        <dbReference type="ChEBI" id="CHEBI:456215"/>
        <dbReference type="EC" id="6.3.4.15"/>
    </reaction>
</comment>
<dbReference type="AlphaFoldDB" id="A0A7X1ZB00"/>
<keyword evidence="2" id="KW-0092">Biotin</keyword>
<dbReference type="Gene3D" id="2.30.30.100">
    <property type="match status" value="1"/>
</dbReference>
<gene>
    <name evidence="6" type="ORF">GHC57_01000</name>
</gene>
<reference evidence="6 7" key="1">
    <citation type="submission" date="2019-10" db="EMBL/GenBank/DDBJ databases">
        <title>Draft whole-genome sequence of the purple nonsulfur photosynthetic bacterium Roseospira navarrensis DSM 15114.</title>
        <authorList>
            <person name="Kyndt J.A."/>
            <person name="Meyer T.E."/>
        </authorList>
    </citation>
    <scope>NUCLEOTIDE SEQUENCE [LARGE SCALE GENOMIC DNA]</scope>
    <source>
        <strain evidence="6 7">DSM 15114</strain>
    </source>
</reference>
<keyword evidence="1 6" id="KW-0436">Ligase</keyword>
<dbReference type="Gene3D" id="3.30.930.10">
    <property type="entry name" value="Bira Bifunctional Protein, Domain 2"/>
    <property type="match status" value="1"/>
</dbReference>
<sequence>MTCRAAAGDRTSGPLQVPAGWRLIALGAVDSTQTEALRALDVRANLDLWPTGVLVIQAAEQLGGRGRHGRTWASPPGNLYMTAAIPCPDGPRHGPEVGFVAGVAAARALGDAGVRGARLKWPNDVLVEGAKVAGLLPESVTDSLGRWWILLGLGINVAHAPPAGETLYPAVALADRPGGGPAPTVPALLSALLGRLCEGLALWRSDGFPPIRAAWLSHGHGVGEPVRVRLGAETITGVFQGLAPDGALHLRESESGRERVVLAGDVFFPGTAGDAGARGEEV</sequence>
<dbReference type="PROSITE" id="PS51733">
    <property type="entry name" value="BPL_LPL_CATALYTIC"/>
    <property type="match status" value="1"/>
</dbReference>
<dbReference type="PANTHER" id="PTHR12835:SF5">
    <property type="entry name" value="BIOTIN--PROTEIN LIGASE"/>
    <property type="match status" value="1"/>
</dbReference>